<dbReference type="EMBL" id="ML121623">
    <property type="protein sequence ID" value="RPB18523.1"/>
    <property type="molecule type" value="Genomic_DNA"/>
</dbReference>
<keyword evidence="2" id="KW-0812">Transmembrane</keyword>
<feature type="region of interest" description="Disordered" evidence="1">
    <location>
        <begin position="1"/>
        <end position="39"/>
    </location>
</feature>
<accession>A0A3N4L6P2</accession>
<feature type="transmembrane region" description="Helical" evidence="2">
    <location>
        <begin position="63"/>
        <end position="81"/>
    </location>
</feature>
<evidence type="ECO:0000256" key="1">
    <source>
        <dbReference type="SAM" id="MobiDB-lite"/>
    </source>
</evidence>
<feature type="compositionally biased region" description="Basic and acidic residues" evidence="1">
    <location>
        <begin position="1"/>
        <end position="17"/>
    </location>
</feature>
<gene>
    <name evidence="3" type="ORF">L211DRAFT_724221</name>
</gene>
<name>A0A3N4L6P2_9PEZI</name>
<evidence type="ECO:0000313" key="4">
    <source>
        <dbReference type="Proteomes" id="UP000267821"/>
    </source>
</evidence>
<reference evidence="3 4" key="1">
    <citation type="journal article" date="2018" name="Nat. Ecol. Evol.">
        <title>Pezizomycetes genomes reveal the molecular basis of ectomycorrhizal truffle lifestyle.</title>
        <authorList>
            <person name="Murat C."/>
            <person name="Payen T."/>
            <person name="Noel B."/>
            <person name="Kuo A."/>
            <person name="Morin E."/>
            <person name="Chen J."/>
            <person name="Kohler A."/>
            <person name="Krizsan K."/>
            <person name="Balestrini R."/>
            <person name="Da Silva C."/>
            <person name="Montanini B."/>
            <person name="Hainaut M."/>
            <person name="Levati E."/>
            <person name="Barry K.W."/>
            <person name="Belfiori B."/>
            <person name="Cichocki N."/>
            <person name="Clum A."/>
            <person name="Dockter R.B."/>
            <person name="Fauchery L."/>
            <person name="Guy J."/>
            <person name="Iotti M."/>
            <person name="Le Tacon F."/>
            <person name="Lindquist E.A."/>
            <person name="Lipzen A."/>
            <person name="Malagnac F."/>
            <person name="Mello A."/>
            <person name="Molinier V."/>
            <person name="Miyauchi S."/>
            <person name="Poulain J."/>
            <person name="Riccioni C."/>
            <person name="Rubini A."/>
            <person name="Sitrit Y."/>
            <person name="Splivallo R."/>
            <person name="Traeger S."/>
            <person name="Wang M."/>
            <person name="Zifcakova L."/>
            <person name="Wipf D."/>
            <person name="Zambonelli A."/>
            <person name="Paolocci F."/>
            <person name="Nowrousian M."/>
            <person name="Ottonello S."/>
            <person name="Baldrian P."/>
            <person name="Spatafora J.W."/>
            <person name="Henrissat B."/>
            <person name="Nagy L.G."/>
            <person name="Aury J.M."/>
            <person name="Wincker P."/>
            <person name="Grigoriev I.V."/>
            <person name="Bonfante P."/>
            <person name="Martin F.M."/>
        </authorList>
    </citation>
    <scope>NUCLEOTIDE SEQUENCE [LARGE SCALE GENOMIC DNA]</scope>
    <source>
        <strain evidence="3 4">ATCC MYA-4762</strain>
    </source>
</reference>
<protein>
    <submittedName>
        <fullName evidence="3">Uncharacterized protein</fullName>
    </submittedName>
</protein>
<keyword evidence="2" id="KW-1133">Transmembrane helix</keyword>
<dbReference type="AlphaFoldDB" id="A0A3N4L6P2"/>
<dbReference type="Proteomes" id="UP000267821">
    <property type="component" value="Unassembled WGS sequence"/>
</dbReference>
<keyword evidence="2" id="KW-0472">Membrane</keyword>
<organism evidence="3 4">
    <name type="scientific">Terfezia boudieri ATCC MYA-4762</name>
    <dbReference type="NCBI Taxonomy" id="1051890"/>
    <lineage>
        <taxon>Eukaryota</taxon>
        <taxon>Fungi</taxon>
        <taxon>Dikarya</taxon>
        <taxon>Ascomycota</taxon>
        <taxon>Pezizomycotina</taxon>
        <taxon>Pezizomycetes</taxon>
        <taxon>Pezizales</taxon>
        <taxon>Pezizaceae</taxon>
        <taxon>Terfezia</taxon>
    </lineage>
</organism>
<proteinExistence type="predicted"/>
<dbReference type="InParanoid" id="A0A3N4L6P2"/>
<sequence length="119" mass="12821">MAKRLQDTQLTKDHDYDAPENTGGPDSQPDPSALASAEAMKKRTRLGVHLGELHRREDSNTSALHFSLLLFFLSAFTAVYLDPAIATQSTPLPPARGFISFTSKGPSQLLSLASPSHGC</sequence>
<keyword evidence="4" id="KW-1185">Reference proteome</keyword>
<evidence type="ECO:0000256" key="2">
    <source>
        <dbReference type="SAM" id="Phobius"/>
    </source>
</evidence>
<evidence type="ECO:0000313" key="3">
    <source>
        <dbReference type="EMBL" id="RPB18523.1"/>
    </source>
</evidence>